<reference evidence="1 2" key="1">
    <citation type="journal article" date="2014" name="Virol. J.">
        <title>First genome sequences of Achromobacter phages reveal new members of the N4 family.</title>
        <authorList>
            <person name="Wittmann J."/>
            <person name="Dreiseikelmann B."/>
            <person name="Rohde M."/>
            <person name="Meier-Kolthoff J.P."/>
            <person name="Bunk B."/>
            <person name="Rohde C."/>
        </authorList>
    </citation>
    <scope>NUCLEOTIDE SEQUENCE [LARGE SCALE GENOMIC DNA]</scope>
    <source>
        <strain evidence="1">JWAlpha</strain>
    </source>
</reference>
<name>V9VFY8_9CAUD</name>
<dbReference type="GeneID" id="18503359"/>
<accession>V9VFY8</accession>
<gene>
    <name evidence="1" type="ORF">JJJB_0013</name>
</gene>
<dbReference type="KEGG" id="vg:18503359"/>
<protein>
    <submittedName>
        <fullName evidence="1">Uncharacterized protein</fullName>
    </submittedName>
</protein>
<sequence>MELIDFDGIKPVGTYVAAHPWEVGEMPSFRFVFYDRATKAEQVLIRANWAAAYMPGPKTRIPFLVEKYHEAYPTH</sequence>
<keyword evidence="2" id="KW-1185">Reference proteome</keyword>
<proteinExistence type="predicted"/>
<evidence type="ECO:0000313" key="1">
    <source>
        <dbReference type="EMBL" id="AHC93966.1"/>
    </source>
</evidence>
<dbReference type="EMBL" id="KF787095">
    <property type="protein sequence ID" value="AHC93966.1"/>
    <property type="molecule type" value="Genomic_DNA"/>
</dbReference>
<dbReference type="Proteomes" id="UP000018885">
    <property type="component" value="Segment"/>
</dbReference>
<organism evidence="1 2">
    <name type="scientific">Achromobacter phage JWAlpha</name>
    <dbReference type="NCBI Taxonomy" id="1416009"/>
    <lineage>
        <taxon>Viruses</taxon>
        <taxon>Duplodnaviria</taxon>
        <taxon>Heunggongvirae</taxon>
        <taxon>Uroviricota</taxon>
        <taxon>Caudoviricetes</taxon>
        <taxon>Schitoviridae</taxon>
        <taxon>Rothmandenesvirinae</taxon>
        <taxon>Jwalphavirus</taxon>
        <taxon>Jwalphavirus jwalpha</taxon>
    </lineage>
</organism>
<dbReference type="RefSeq" id="YP_009004714.1">
    <property type="nucleotide sequence ID" value="NC_023556.1"/>
</dbReference>
<evidence type="ECO:0000313" key="2">
    <source>
        <dbReference type="Proteomes" id="UP000018885"/>
    </source>
</evidence>